<dbReference type="InterPro" id="IPR050185">
    <property type="entry name" value="Ub_carboxyl-term_hydrolase"/>
</dbReference>
<dbReference type="PROSITE" id="PS00973">
    <property type="entry name" value="USP_2"/>
    <property type="match status" value="1"/>
</dbReference>
<dbReference type="EMBL" id="CAJOBI010003831">
    <property type="protein sequence ID" value="CAF3982126.1"/>
    <property type="molecule type" value="Genomic_DNA"/>
</dbReference>
<dbReference type="InterPro" id="IPR038765">
    <property type="entry name" value="Papain-like_cys_pep_sf"/>
</dbReference>
<dbReference type="GO" id="GO:0005794">
    <property type="term" value="C:Golgi apparatus"/>
    <property type="evidence" value="ECO:0007669"/>
    <property type="project" value="TreeGrafter"/>
</dbReference>
<dbReference type="PROSITE" id="PS50235">
    <property type="entry name" value="USP_3"/>
    <property type="match status" value="1"/>
</dbReference>
<dbReference type="Proteomes" id="UP000676336">
    <property type="component" value="Unassembled WGS sequence"/>
</dbReference>
<feature type="compositionally biased region" description="Basic residues" evidence="3">
    <location>
        <begin position="34"/>
        <end position="45"/>
    </location>
</feature>
<dbReference type="Gene3D" id="3.90.70.10">
    <property type="entry name" value="Cysteine proteinases"/>
    <property type="match status" value="1"/>
</dbReference>
<feature type="compositionally biased region" description="Polar residues" evidence="3">
    <location>
        <begin position="1"/>
        <end position="12"/>
    </location>
</feature>
<evidence type="ECO:0000256" key="1">
    <source>
        <dbReference type="ARBA" id="ARBA00000707"/>
    </source>
</evidence>
<gene>
    <name evidence="5" type="ORF">SMN809_LOCUS10917</name>
</gene>
<evidence type="ECO:0000259" key="4">
    <source>
        <dbReference type="PROSITE" id="PS50235"/>
    </source>
</evidence>
<evidence type="ECO:0000313" key="6">
    <source>
        <dbReference type="Proteomes" id="UP000676336"/>
    </source>
</evidence>
<dbReference type="InterPro" id="IPR001394">
    <property type="entry name" value="Peptidase_C19_UCH"/>
</dbReference>
<feature type="domain" description="USP" evidence="4">
    <location>
        <begin position="1"/>
        <end position="145"/>
    </location>
</feature>
<dbReference type="PANTHER" id="PTHR21646:SF76">
    <property type="entry name" value="UBIQUITIN CARBOXYL-TERMINAL HYDROLASE 32"/>
    <property type="match status" value="1"/>
</dbReference>
<dbReference type="GO" id="GO:0004843">
    <property type="term" value="F:cysteine-type deubiquitinase activity"/>
    <property type="evidence" value="ECO:0007669"/>
    <property type="project" value="UniProtKB-EC"/>
</dbReference>
<name>A0A8S2N0X4_9BILA</name>
<dbReference type="Pfam" id="PF00443">
    <property type="entry name" value="UCH"/>
    <property type="match status" value="1"/>
</dbReference>
<feature type="region of interest" description="Disordered" evidence="3">
    <location>
        <begin position="1"/>
        <end position="59"/>
    </location>
</feature>
<organism evidence="5 6">
    <name type="scientific">Rotaria magnacalcarata</name>
    <dbReference type="NCBI Taxonomy" id="392030"/>
    <lineage>
        <taxon>Eukaryota</taxon>
        <taxon>Metazoa</taxon>
        <taxon>Spiralia</taxon>
        <taxon>Gnathifera</taxon>
        <taxon>Rotifera</taxon>
        <taxon>Eurotatoria</taxon>
        <taxon>Bdelloidea</taxon>
        <taxon>Philodinida</taxon>
        <taxon>Philodinidae</taxon>
        <taxon>Rotaria</taxon>
    </lineage>
</organism>
<dbReference type="InterPro" id="IPR018200">
    <property type="entry name" value="USP_CS"/>
</dbReference>
<dbReference type="EC" id="3.4.19.12" evidence="2"/>
<comment type="catalytic activity">
    <reaction evidence="1">
        <text>Thiol-dependent hydrolysis of ester, thioester, amide, peptide and isopeptide bonds formed by the C-terminal Gly of ubiquitin (a 76-residue protein attached to proteins as an intracellular targeting signal).</text>
        <dbReference type="EC" id="3.4.19.12"/>
    </reaction>
</comment>
<dbReference type="AlphaFoldDB" id="A0A8S2N0X4"/>
<dbReference type="SUPFAM" id="SSF54001">
    <property type="entry name" value="Cysteine proteinases"/>
    <property type="match status" value="1"/>
</dbReference>
<dbReference type="GO" id="GO:0016579">
    <property type="term" value="P:protein deubiquitination"/>
    <property type="evidence" value="ECO:0007669"/>
    <property type="project" value="InterPro"/>
</dbReference>
<comment type="caution">
    <text evidence="5">The sequence shown here is derived from an EMBL/GenBank/DDBJ whole genome shotgun (WGS) entry which is preliminary data.</text>
</comment>
<dbReference type="InterPro" id="IPR028889">
    <property type="entry name" value="USP"/>
</dbReference>
<dbReference type="PANTHER" id="PTHR21646">
    <property type="entry name" value="UBIQUITIN CARBOXYL-TERMINAL HYDROLASE"/>
    <property type="match status" value="1"/>
</dbReference>
<reference evidence="5" key="1">
    <citation type="submission" date="2021-02" db="EMBL/GenBank/DDBJ databases">
        <authorList>
            <person name="Nowell W R."/>
        </authorList>
    </citation>
    <scope>NUCLEOTIDE SEQUENCE</scope>
</reference>
<proteinExistence type="predicted"/>
<accession>A0A8S2N0X4</accession>
<evidence type="ECO:0000256" key="2">
    <source>
        <dbReference type="ARBA" id="ARBA00012759"/>
    </source>
</evidence>
<evidence type="ECO:0000313" key="5">
    <source>
        <dbReference type="EMBL" id="CAF3982126.1"/>
    </source>
</evidence>
<evidence type="ECO:0000256" key="3">
    <source>
        <dbReference type="SAM" id="MobiDB-lite"/>
    </source>
</evidence>
<protein>
    <recommendedName>
        <fullName evidence="2">ubiquitinyl hydrolase 1</fullName>
        <ecNumber evidence="2">3.4.19.12</ecNumber>
    </recommendedName>
</protein>
<sequence>MSSSSSSCLTHENNSHDSTIRLPPPESSDESLKKPKTGFGRRKNKNKNENPNEKVNIPCPPKFNQTNDQIICSADNNFDPDNTTYNLYAFVCHYGFIGGGHYVSFVKNHINQQWYCFNDSSCKPVSESILEQCSSSAYLLFYQREYLDHRCYMPNVEGKNQVANELSLTGDDRWCSLM</sequence>